<dbReference type="Proteomes" id="UP001165652">
    <property type="component" value="Unassembled WGS sequence"/>
</dbReference>
<feature type="domain" description="Baseplate J-like C-terminal" evidence="4">
    <location>
        <begin position="289"/>
        <end position="359"/>
    </location>
</feature>
<dbReference type="RefSeq" id="WP_272778792.1">
    <property type="nucleotide sequence ID" value="NZ_JAQQLI010000035.1"/>
</dbReference>
<dbReference type="InterPro" id="IPR058530">
    <property type="entry name" value="Baseplate_J-like_C"/>
</dbReference>
<dbReference type="InterPro" id="IPR052399">
    <property type="entry name" value="Phage_Baseplate_Assmbl_Protein"/>
</dbReference>
<dbReference type="Pfam" id="PF26079">
    <property type="entry name" value="Baseplate_J_C"/>
    <property type="match status" value="1"/>
</dbReference>
<evidence type="ECO:0000256" key="1">
    <source>
        <dbReference type="ARBA" id="ARBA00038087"/>
    </source>
</evidence>
<accession>A0ABT5JF67</accession>
<organism evidence="5 6">
    <name type="scientific">Rhodoplanes tepidamans</name>
    <name type="common">Rhodoplanes cryptolactis</name>
    <dbReference type="NCBI Taxonomy" id="200616"/>
    <lineage>
        <taxon>Bacteria</taxon>
        <taxon>Pseudomonadati</taxon>
        <taxon>Pseudomonadota</taxon>
        <taxon>Alphaproteobacteria</taxon>
        <taxon>Hyphomicrobiales</taxon>
        <taxon>Nitrobacteraceae</taxon>
        <taxon>Rhodoplanes</taxon>
    </lineage>
</organism>
<keyword evidence="6" id="KW-1185">Reference proteome</keyword>
<protein>
    <submittedName>
        <fullName evidence="5">Baseplate J/gp47 family protein</fullName>
    </submittedName>
</protein>
<reference evidence="5" key="2">
    <citation type="submission" date="2023-02" db="EMBL/GenBank/DDBJ databases">
        <authorList>
            <person name="Rayyan A."/>
            <person name="Meyer T."/>
            <person name="Kyndt J.A."/>
        </authorList>
    </citation>
    <scope>NUCLEOTIDE SEQUENCE</scope>
    <source>
        <strain evidence="5">DSM 9987</strain>
    </source>
</reference>
<dbReference type="Pfam" id="PF26078">
    <property type="entry name" value="Baseplate_J_M"/>
    <property type="match status" value="1"/>
</dbReference>
<evidence type="ECO:0000313" key="6">
    <source>
        <dbReference type="Proteomes" id="UP001165652"/>
    </source>
</evidence>
<feature type="domain" description="Baseplate J-like central" evidence="3">
    <location>
        <begin position="204"/>
        <end position="269"/>
    </location>
</feature>
<comment type="caution">
    <text evidence="5">The sequence shown here is derived from an EMBL/GenBank/DDBJ whole genome shotgun (WGS) entry which is preliminary data.</text>
</comment>
<dbReference type="Pfam" id="PF04865">
    <property type="entry name" value="Baseplate_J"/>
    <property type="match status" value="1"/>
</dbReference>
<dbReference type="EMBL" id="JAQQLI010000035">
    <property type="protein sequence ID" value="MDC7787956.1"/>
    <property type="molecule type" value="Genomic_DNA"/>
</dbReference>
<evidence type="ECO:0000259" key="3">
    <source>
        <dbReference type="Pfam" id="PF26078"/>
    </source>
</evidence>
<evidence type="ECO:0000313" key="5">
    <source>
        <dbReference type="EMBL" id="MDC7787956.1"/>
    </source>
</evidence>
<sequence length="362" mass="37966">MPWPVPTPTELIRRQEARMEAAILVARPDASPAAVARAVRSPRGVIAALLRVQAMELYEVHLHQAWWARQYLPDTAADELIERHGDIWGIYRRAATRAIGLVEIIATPGVGIEAGTELQSPAGVAYVTTEGGTVTVEGTLQLAVEAVEAGPDGNLDAGTALSLDASIAGVTAIAVSQEGLAGGADRESLDDMLARILARIRAPAHGGNAADYEQWVQNSFAASHVRANGFTGGVTVVVAMGTKAAPRVPTSTEIQAIAEYLAGQAPLGMSDLFVLPVTLVEIDHQIAIDPDETRVREGIAAALAVTYARDAAIGGTVRRSRLSEAISSADGEYAHQLLAPADDVVMADTELPVPGDLTWGSL</sequence>
<proteinExistence type="inferred from homology"/>
<evidence type="ECO:0000259" key="4">
    <source>
        <dbReference type="Pfam" id="PF26079"/>
    </source>
</evidence>
<evidence type="ECO:0000259" key="2">
    <source>
        <dbReference type="Pfam" id="PF04865"/>
    </source>
</evidence>
<feature type="domain" description="Baseplate protein J-like barrel" evidence="2">
    <location>
        <begin position="102"/>
        <end position="181"/>
    </location>
</feature>
<name>A0ABT5JF67_RHOTP</name>
<gene>
    <name evidence="5" type="ORF">PQJ73_19890</name>
</gene>
<dbReference type="PANTHER" id="PTHR37829">
    <property type="entry name" value="PHAGE-LIKE ELEMENT PBSX PROTEIN XKDT"/>
    <property type="match status" value="1"/>
</dbReference>
<reference evidence="5" key="1">
    <citation type="journal article" date="2023" name="Microbiol Resour">
        <title>Genome Sequences of Rhodoplanes serenus and Two Thermotolerant Strains, Rhodoplanes tepidamans and 'Rhodoplanes cryptolactis,' Further Refine the Genus.</title>
        <authorList>
            <person name="Rayyan A.A."/>
            <person name="Kyndt J.A."/>
        </authorList>
    </citation>
    <scope>NUCLEOTIDE SEQUENCE</scope>
    <source>
        <strain evidence="5">DSM 9987</strain>
    </source>
</reference>
<dbReference type="InterPro" id="IPR058531">
    <property type="entry name" value="Baseplate_J_M"/>
</dbReference>
<dbReference type="InterPro" id="IPR006949">
    <property type="entry name" value="Barrel_Baseplate_J-like"/>
</dbReference>
<dbReference type="PANTHER" id="PTHR37829:SF3">
    <property type="entry name" value="PROTEIN JAYE-RELATED"/>
    <property type="match status" value="1"/>
</dbReference>
<comment type="similarity">
    <text evidence="1">Belongs to the Mu gp47/PBSX XkdT family.</text>
</comment>